<feature type="region of interest" description="Disordered" evidence="1">
    <location>
        <begin position="145"/>
        <end position="193"/>
    </location>
</feature>
<dbReference type="Proteomes" id="UP000663722">
    <property type="component" value="Chromosome"/>
</dbReference>
<proteinExistence type="predicted"/>
<gene>
    <name evidence="2" type="ORF">dnm_045360</name>
</gene>
<organism evidence="2 3">
    <name type="scientific">Desulfonema magnum</name>
    <dbReference type="NCBI Taxonomy" id="45655"/>
    <lineage>
        <taxon>Bacteria</taxon>
        <taxon>Pseudomonadati</taxon>
        <taxon>Thermodesulfobacteriota</taxon>
        <taxon>Desulfobacteria</taxon>
        <taxon>Desulfobacterales</taxon>
        <taxon>Desulfococcaceae</taxon>
        <taxon>Desulfonema</taxon>
    </lineage>
</organism>
<feature type="region of interest" description="Disordered" evidence="1">
    <location>
        <begin position="43"/>
        <end position="65"/>
    </location>
</feature>
<accession>A0A975BML6</accession>
<protein>
    <submittedName>
        <fullName evidence="2">Uncharacterized protein</fullName>
    </submittedName>
</protein>
<dbReference type="KEGG" id="dmm:dnm_045360"/>
<dbReference type="AlphaFoldDB" id="A0A975BML6"/>
<sequence>MRISKSKRFVLQRSDALSYVQNYLFSKETRLFSRTGVLPGRKKPGFSPVRAAKKPGFFSRTGRSPGPEKAGFLPICIRLRMRDGCRTLPDGVCNPVRNVCGRRSGKYSGRGCKPRPAKQIKKVRTSAFRCFVLCAELSVQQRNPAFSPGRAFSRTEKSRVSPPSVQQRNPAFFPGQGALPGRKKPGFSPYASG</sequence>
<reference evidence="2" key="1">
    <citation type="journal article" date="2021" name="Microb. Physiol.">
        <title>Proteogenomic Insights into the Physiology of Marine, Sulfate-Reducing, Filamentous Desulfonema limicola and Desulfonema magnum.</title>
        <authorList>
            <person name="Schnaars V."/>
            <person name="Wohlbrand L."/>
            <person name="Scheve S."/>
            <person name="Hinrichs C."/>
            <person name="Reinhardt R."/>
            <person name="Rabus R."/>
        </authorList>
    </citation>
    <scope>NUCLEOTIDE SEQUENCE</scope>
    <source>
        <strain evidence="2">4be13</strain>
    </source>
</reference>
<evidence type="ECO:0000256" key="1">
    <source>
        <dbReference type="SAM" id="MobiDB-lite"/>
    </source>
</evidence>
<evidence type="ECO:0000313" key="2">
    <source>
        <dbReference type="EMBL" id="QTA88489.1"/>
    </source>
</evidence>
<keyword evidence="3" id="KW-1185">Reference proteome</keyword>
<name>A0A975BML6_9BACT</name>
<dbReference type="EMBL" id="CP061800">
    <property type="protein sequence ID" value="QTA88489.1"/>
    <property type="molecule type" value="Genomic_DNA"/>
</dbReference>
<evidence type="ECO:0000313" key="3">
    <source>
        <dbReference type="Proteomes" id="UP000663722"/>
    </source>
</evidence>